<dbReference type="Proteomes" id="UP000007392">
    <property type="component" value="Chromosome"/>
</dbReference>
<evidence type="ECO:0000313" key="2">
    <source>
        <dbReference type="EMBL" id="AFH62298.1"/>
    </source>
</evidence>
<protein>
    <recommendedName>
        <fullName evidence="1">HNH domain-containing protein</fullName>
    </recommendedName>
</protein>
<gene>
    <name evidence="2" type="ORF">B2K_16480</name>
</gene>
<proteinExistence type="predicted"/>
<feature type="domain" description="HNH" evidence="1">
    <location>
        <begin position="294"/>
        <end position="348"/>
    </location>
</feature>
<sequence>MDERKYLDSLSNKEYVKGRGKETEYYILTAIYGDNNYKLTLIRNNTVVFEDSYNGLTKAKYGAFEWLLSYDPSIFMRNGVTMVHYKENREGNRGPWAKDTNKELHRNLEKFFATQQQWNNNVLIEERGIPLPNPVSRNREYSSYSEEKRNEVVYEYLFKGNTHRWIDEHTLELDPERSRGYQAMGILHHLGLKNAYKGLFKGISISEAIDLIEQECVEYPADRKLYAPIISSLSGIKVNEREDEVTIGDVQADEGKEYPEGKIAFVLHKKRERNPKLIKEAKRLFIRKHGRLFCEACKFDFQKVYGDRGIDFIEGHHKKLISEMDEGEKTKVEDITMLCSNCHRMIHRKPLISVEALIKEIKFQQETM</sequence>
<dbReference type="HOGENOM" id="CLU_751924_0_0_9"/>
<dbReference type="EMBL" id="CP003422">
    <property type="protein sequence ID" value="AFH62298.1"/>
    <property type="molecule type" value="Genomic_DNA"/>
</dbReference>
<evidence type="ECO:0000259" key="1">
    <source>
        <dbReference type="Pfam" id="PF01844"/>
    </source>
</evidence>
<dbReference type="InterPro" id="IPR002711">
    <property type="entry name" value="HNH"/>
</dbReference>
<dbReference type="InterPro" id="IPR003615">
    <property type="entry name" value="HNH_nuc"/>
</dbReference>
<dbReference type="GO" id="GO:0004519">
    <property type="term" value="F:endonuclease activity"/>
    <property type="evidence" value="ECO:0007669"/>
    <property type="project" value="InterPro"/>
</dbReference>
<dbReference type="CDD" id="cd00085">
    <property type="entry name" value="HNHc"/>
    <property type="match status" value="1"/>
</dbReference>
<organism evidence="2 3">
    <name type="scientific">Paenibacillus mucilaginosus K02</name>
    <dbReference type="NCBI Taxonomy" id="997761"/>
    <lineage>
        <taxon>Bacteria</taxon>
        <taxon>Bacillati</taxon>
        <taxon>Bacillota</taxon>
        <taxon>Bacilli</taxon>
        <taxon>Bacillales</taxon>
        <taxon>Paenibacillaceae</taxon>
        <taxon>Paenibacillus</taxon>
    </lineage>
</organism>
<reference evidence="2 3" key="1">
    <citation type="submission" date="2013-06" db="EMBL/GenBank/DDBJ databases">
        <title>Complete genome sequence of Paenibacillus mucilaginosus K02.</title>
        <authorList>
            <person name="Xiao B."/>
            <person name="Sun L."/>
            <person name="Xiao L."/>
            <person name="Lian B."/>
        </authorList>
    </citation>
    <scope>NUCLEOTIDE SEQUENCE [LARGE SCALE GENOMIC DNA]</scope>
    <source>
        <strain evidence="2 3">K02</strain>
    </source>
</reference>
<dbReference type="PATRIC" id="fig|997761.3.peg.3244"/>
<dbReference type="KEGG" id="pmw:B2K_16480"/>
<accession>I0BIV1</accession>
<dbReference type="AlphaFoldDB" id="I0BIV1"/>
<evidence type="ECO:0000313" key="3">
    <source>
        <dbReference type="Proteomes" id="UP000007392"/>
    </source>
</evidence>
<name>I0BIV1_9BACL</name>
<dbReference type="GO" id="GO:0003676">
    <property type="term" value="F:nucleic acid binding"/>
    <property type="evidence" value="ECO:0007669"/>
    <property type="project" value="InterPro"/>
</dbReference>
<dbReference type="Pfam" id="PF01844">
    <property type="entry name" value="HNH"/>
    <property type="match status" value="1"/>
</dbReference>
<dbReference type="RefSeq" id="WP_014650911.1">
    <property type="nucleotide sequence ID" value="NC_017672.3"/>
</dbReference>
<dbReference type="GO" id="GO:0008270">
    <property type="term" value="F:zinc ion binding"/>
    <property type="evidence" value="ECO:0007669"/>
    <property type="project" value="InterPro"/>
</dbReference>